<keyword evidence="8" id="KW-0325">Glycoprotein</keyword>
<evidence type="ECO:0000256" key="10">
    <source>
        <dbReference type="PIRSR" id="PIRSR601461-1"/>
    </source>
</evidence>
<dbReference type="PROSITE" id="PS51767">
    <property type="entry name" value="PEPTIDASE_A1"/>
    <property type="match status" value="1"/>
</dbReference>
<reference evidence="14" key="1">
    <citation type="submission" date="2022-03" db="EMBL/GenBank/DDBJ databases">
        <authorList>
            <person name="Alioto T."/>
            <person name="Alioto T."/>
            <person name="Gomez Garrido J."/>
        </authorList>
    </citation>
    <scope>NUCLEOTIDE SEQUENCE</scope>
</reference>
<evidence type="ECO:0000256" key="5">
    <source>
        <dbReference type="ARBA" id="ARBA00013240"/>
    </source>
</evidence>
<dbReference type="AlphaFoldDB" id="A0AAD1RTK1"/>
<dbReference type="FunFam" id="2.40.70.10:FF:000006">
    <property type="entry name" value="Cathepsin E"/>
    <property type="match status" value="1"/>
</dbReference>
<dbReference type="PROSITE" id="PS00141">
    <property type="entry name" value="ASP_PROTEASE"/>
    <property type="match status" value="2"/>
</dbReference>
<keyword evidence="7 11" id="KW-1015">Disulfide bond</keyword>
<evidence type="ECO:0000259" key="13">
    <source>
        <dbReference type="PROSITE" id="PS51767"/>
    </source>
</evidence>
<evidence type="ECO:0000256" key="6">
    <source>
        <dbReference type="ARBA" id="ARBA00022753"/>
    </source>
</evidence>
<name>A0AAD1RTK1_PELCU</name>
<dbReference type="Gene3D" id="6.10.140.60">
    <property type="match status" value="1"/>
</dbReference>
<keyword evidence="12" id="KW-0378">Hydrolase</keyword>
<keyword evidence="12" id="KW-0064">Aspartyl protease</keyword>
<dbReference type="SUPFAM" id="SSF50630">
    <property type="entry name" value="Acid proteases"/>
    <property type="match status" value="1"/>
</dbReference>
<dbReference type="InterPro" id="IPR001461">
    <property type="entry name" value="Aspartic_peptidase_A1"/>
</dbReference>
<gene>
    <name evidence="14" type="ORF">PECUL_23A025630</name>
</gene>
<protein>
    <recommendedName>
        <fullName evidence="5">cathepsin E</fullName>
        <ecNumber evidence="5">3.4.23.34</ecNumber>
    </recommendedName>
</protein>
<keyword evidence="12" id="KW-0645">Protease</keyword>
<dbReference type="InterPro" id="IPR012848">
    <property type="entry name" value="Aspartic_peptidase_N"/>
</dbReference>
<dbReference type="PRINTS" id="PR00792">
    <property type="entry name" value="PEPSIN"/>
</dbReference>
<dbReference type="EMBL" id="OW240914">
    <property type="protein sequence ID" value="CAH2277871.1"/>
    <property type="molecule type" value="Genomic_DNA"/>
</dbReference>
<dbReference type="Gene3D" id="2.60.40.1960">
    <property type="match status" value="1"/>
</dbReference>
<evidence type="ECO:0000256" key="1">
    <source>
        <dbReference type="ARBA" id="ARBA00001898"/>
    </source>
</evidence>
<evidence type="ECO:0000256" key="3">
    <source>
        <dbReference type="ARBA" id="ARBA00007447"/>
    </source>
</evidence>
<evidence type="ECO:0000256" key="4">
    <source>
        <dbReference type="ARBA" id="ARBA00011748"/>
    </source>
</evidence>
<feature type="domain" description="Peptidase A1" evidence="13">
    <location>
        <begin position="83"/>
        <end position="398"/>
    </location>
</feature>
<dbReference type="Gene3D" id="2.40.70.10">
    <property type="entry name" value="Acid Proteases"/>
    <property type="match status" value="2"/>
</dbReference>
<accession>A0AAD1RTK1</accession>
<evidence type="ECO:0000313" key="14">
    <source>
        <dbReference type="EMBL" id="CAH2277871.1"/>
    </source>
</evidence>
<keyword evidence="6" id="KW-0967">Endosome</keyword>
<dbReference type="GO" id="GO:0004190">
    <property type="term" value="F:aspartic-type endopeptidase activity"/>
    <property type="evidence" value="ECO:0007669"/>
    <property type="project" value="UniProtKB-KW"/>
</dbReference>
<evidence type="ECO:0000256" key="9">
    <source>
        <dbReference type="ARBA" id="ARBA00058213"/>
    </source>
</evidence>
<feature type="active site" evidence="10">
    <location>
        <position position="286"/>
    </location>
</feature>
<dbReference type="PANTHER" id="PTHR47966:SF37">
    <property type="entry name" value="CATHEPSIN E-A-LIKE"/>
    <property type="match status" value="1"/>
</dbReference>
<keyword evidence="15" id="KW-1185">Reference proteome</keyword>
<dbReference type="GO" id="GO:0005768">
    <property type="term" value="C:endosome"/>
    <property type="evidence" value="ECO:0007669"/>
    <property type="project" value="UniProtKB-SubCell"/>
</dbReference>
<evidence type="ECO:0000256" key="11">
    <source>
        <dbReference type="PIRSR" id="PIRSR601461-2"/>
    </source>
</evidence>
<evidence type="ECO:0000313" key="15">
    <source>
        <dbReference type="Proteomes" id="UP001295444"/>
    </source>
</evidence>
<dbReference type="Pfam" id="PF00026">
    <property type="entry name" value="Asp"/>
    <property type="match status" value="1"/>
</dbReference>
<dbReference type="InterPro" id="IPR033121">
    <property type="entry name" value="PEPTIDASE_A1"/>
</dbReference>
<evidence type="ECO:0000256" key="8">
    <source>
        <dbReference type="ARBA" id="ARBA00023180"/>
    </source>
</evidence>
<dbReference type="Pfam" id="PF07966">
    <property type="entry name" value="A1_Propeptide"/>
    <property type="match status" value="1"/>
</dbReference>
<proteinExistence type="inferred from homology"/>
<comment type="function">
    <text evidence="9">May have a role in immune function. Probably involved in the processing of antigenic peptides during MHC class II-mediated antigen presentation.</text>
</comment>
<dbReference type="PANTHER" id="PTHR47966">
    <property type="entry name" value="BETA-SITE APP-CLEAVING ENZYME, ISOFORM A-RELATED"/>
    <property type="match status" value="1"/>
</dbReference>
<dbReference type="FunFam" id="2.40.70.10:FF:000004">
    <property type="entry name" value="Pepsin A"/>
    <property type="match status" value="1"/>
</dbReference>
<comment type="subcellular location">
    <subcellularLocation>
        <location evidence="2">Endosome</location>
    </subcellularLocation>
</comment>
<evidence type="ECO:0000256" key="7">
    <source>
        <dbReference type="ARBA" id="ARBA00023157"/>
    </source>
</evidence>
<evidence type="ECO:0000256" key="12">
    <source>
        <dbReference type="RuleBase" id="RU000454"/>
    </source>
</evidence>
<dbReference type="EC" id="3.4.23.34" evidence="5"/>
<organism evidence="14 15">
    <name type="scientific">Pelobates cultripes</name>
    <name type="common">Western spadefoot toad</name>
    <dbReference type="NCBI Taxonomy" id="61616"/>
    <lineage>
        <taxon>Eukaryota</taxon>
        <taxon>Metazoa</taxon>
        <taxon>Chordata</taxon>
        <taxon>Craniata</taxon>
        <taxon>Vertebrata</taxon>
        <taxon>Euteleostomi</taxon>
        <taxon>Amphibia</taxon>
        <taxon>Batrachia</taxon>
        <taxon>Anura</taxon>
        <taxon>Pelobatoidea</taxon>
        <taxon>Pelobatidae</taxon>
        <taxon>Pelobates</taxon>
    </lineage>
</organism>
<evidence type="ECO:0000256" key="2">
    <source>
        <dbReference type="ARBA" id="ARBA00004177"/>
    </source>
</evidence>
<dbReference type="GO" id="GO:0006508">
    <property type="term" value="P:proteolysis"/>
    <property type="evidence" value="ECO:0007669"/>
    <property type="project" value="UniProtKB-KW"/>
</dbReference>
<comment type="similarity">
    <text evidence="3 12">Belongs to the peptidase A1 family.</text>
</comment>
<feature type="disulfide bond" evidence="11">
    <location>
        <begin position="277"/>
        <end position="281"/>
    </location>
</feature>
<feature type="active site" evidence="10">
    <location>
        <position position="101"/>
    </location>
</feature>
<dbReference type="Proteomes" id="UP001295444">
    <property type="component" value="Chromosome 03"/>
</dbReference>
<comment type="subunit">
    <text evidence="4">Homodimer; disulfide-linked.</text>
</comment>
<dbReference type="InterPro" id="IPR021109">
    <property type="entry name" value="Peptidase_aspartic_dom_sf"/>
</dbReference>
<dbReference type="InterPro" id="IPR001969">
    <property type="entry name" value="Aspartic_peptidase_AS"/>
</dbReference>
<feature type="disulfide bond" evidence="11">
    <location>
        <begin position="114"/>
        <end position="119"/>
    </location>
</feature>
<sequence length="404" mass="45336">MKLLLAFVFCTQINYITSITRIPLKKFKSIRHQLRQKDELEEFWLHHKPHVFAQKYTECFPSTLSLVSGSTSEYLFDYMNAQYYGEISVGTPPQNFTVVFDTGSSNFWIPSSYCASEACEVHKKFKSYKSTSYVHGGKSFSIHYGTGQLVGITGKDTLRISNMSIVAQDFGQSVVEPGKTFVHGQFDGVLGLAYPALAVANATPVFDQIVKENLVSQEIFSFHLVKDADSHYGGELIFGGVDNSLFKGPLHWVPVTEKRYWQIRIKNIKVQGKVQFCHNGCEAIVDSGTSLITGPSLQIQQLQNLIGASPALYGEYILDCAQISRLPSITFTIGNRDYTLTPDQYIIQERTSISSLCLTGFQPMDISTGHGPLWILGDIFMSKFYCVFDRKHDRIGFGKSVIRD</sequence>
<comment type="catalytic activity">
    <reaction evidence="1">
        <text>Similar to cathepsin D, but slightly broader specificity.</text>
        <dbReference type="EC" id="3.4.23.34"/>
    </reaction>
</comment>